<gene>
    <name evidence="2" type="ORF">AVEN_207253_1</name>
    <name evidence="1" type="ORF">AVEN_268699_1</name>
</gene>
<name>A0A4Y2T197_ARAVE</name>
<dbReference type="EMBL" id="BGPR01024675">
    <property type="protein sequence ID" value="GBN92925.1"/>
    <property type="molecule type" value="Genomic_DNA"/>
</dbReference>
<evidence type="ECO:0000313" key="3">
    <source>
        <dbReference type="Proteomes" id="UP000499080"/>
    </source>
</evidence>
<protein>
    <submittedName>
        <fullName evidence="1">Uncharacterized protein</fullName>
    </submittedName>
</protein>
<keyword evidence="3" id="KW-1185">Reference proteome</keyword>
<dbReference type="EMBL" id="BGPR01073850">
    <property type="protein sequence ID" value="GBO46277.1"/>
    <property type="molecule type" value="Genomic_DNA"/>
</dbReference>
<comment type="caution">
    <text evidence="1">The sequence shown here is derived from an EMBL/GenBank/DDBJ whole genome shotgun (WGS) entry which is preliminary data.</text>
</comment>
<evidence type="ECO:0000313" key="2">
    <source>
        <dbReference type="EMBL" id="GBO46277.1"/>
    </source>
</evidence>
<accession>A0A4Y2T197</accession>
<sequence length="130" mass="14468">MSSRVSCPPPSPFSKEIEKILSSFTFFVGKTFGQFARNSSLSPVFPPPILIEKCKHAIHKEAIFFPSLQLLVNRSSIFSSQQILIYATLEARLQSTQDIVFSLASFRVPPIFRSDFNPDGNATMASRLAP</sequence>
<reference evidence="1 3" key="1">
    <citation type="journal article" date="2019" name="Sci. Rep.">
        <title>Orb-weaving spider Araneus ventricosus genome elucidates the spidroin gene catalogue.</title>
        <authorList>
            <person name="Kono N."/>
            <person name="Nakamura H."/>
            <person name="Ohtoshi R."/>
            <person name="Moran D.A.P."/>
            <person name="Shinohara A."/>
            <person name="Yoshida Y."/>
            <person name="Fujiwara M."/>
            <person name="Mori M."/>
            <person name="Tomita M."/>
            <person name="Arakawa K."/>
        </authorList>
    </citation>
    <scope>NUCLEOTIDE SEQUENCE [LARGE SCALE GENOMIC DNA]</scope>
</reference>
<dbReference type="AlphaFoldDB" id="A0A4Y2T197"/>
<organism evidence="1 3">
    <name type="scientific">Araneus ventricosus</name>
    <name type="common">Orbweaver spider</name>
    <name type="synonym">Epeira ventricosa</name>
    <dbReference type="NCBI Taxonomy" id="182803"/>
    <lineage>
        <taxon>Eukaryota</taxon>
        <taxon>Metazoa</taxon>
        <taxon>Ecdysozoa</taxon>
        <taxon>Arthropoda</taxon>
        <taxon>Chelicerata</taxon>
        <taxon>Arachnida</taxon>
        <taxon>Araneae</taxon>
        <taxon>Araneomorphae</taxon>
        <taxon>Entelegynae</taxon>
        <taxon>Araneoidea</taxon>
        <taxon>Araneidae</taxon>
        <taxon>Araneus</taxon>
    </lineage>
</organism>
<dbReference type="Proteomes" id="UP000499080">
    <property type="component" value="Unassembled WGS sequence"/>
</dbReference>
<proteinExistence type="predicted"/>
<evidence type="ECO:0000313" key="1">
    <source>
        <dbReference type="EMBL" id="GBN92925.1"/>
    </source>
</evidence>